<reference evidence="5" key="1">
    <citation type="journal article" date="2019" name="Int. J. Syst. Evol. Microbiol.">
        <title>The Global Catalogue of Microorganisms (GCM) 10K type strain sequencing project: providing services to taxonomists for standard genome sequencing and annotation.</title>
        <authorList>
            <consortium name="The Broad Institute Genomics Platform"/>
            <consortium name="The Broad Institute Genome Sequencing Center for Infectious Disease"/>
            <person name="Wu L."/>
            <person name="Ma J."/>
        </authorList>
    </citation>
    <scope>NUCLEOTIDE SEQUENCE [LARGE SCALE GENOMIC DNA]</scope>
    <source>
        <strain evidence="5">KCTC 42875</strain>
    </source>
</reference>
<evidence type="ECO:0000259" key="3">
    <source>
        <dbReference type="Pfam" id="PF13524"/>
    </source>
</evidence>
<dbReference type="Pfam" id="PF13524">
    <property type="entry name" value="Glyco_trans_1_2"/>
    <property type="match status" value="1"/>
</dbReference>
<dbReference type="RefSeq" id="WP_386759240.1">
    <property type="nucleotide sequence ID" value="NZ_JBHRXK010000004.1"/>
</dbReference>
<accession>A0ABV7RPR0</accession>
<dbReference type="Proteomes" id="UP001595740">
    <property type="component" value="Unassembled WGS sequence"/>
</dbReference>
<organism evidence="4 5">
    <name type="scientific">Lysobacter cavernae</name>
    <dbReference type="NCBI Taxonomy" id="1685901"/>
    <lineage>
        <taxon>Bacteria</taxon>
        <taxon>Pseudomonadati</taxon>
        <taxon>Pseudomonadota</taxon>
        <taxon>Gammaproteobacteria</taxon>
        <taxon>Lysobacterales</taxon>
        <taxon>Lysobacteraceae</taxon>
        <taxon>Lysobacter</taxon>
    </lineage>
</organism>
<dbReference type="InterPro" id="IPR055259">
    <property type="entry name" value="YkvP/CgeB_Glyco_trans-like"/>
</dbReference>
<evidence type="ECO:0000259" key="2">
    <source>
        <dbReference type="Pfam" id="PF08241"/>
    </source>
</evidence>
<dbReference type="InterPro" id="IPR013216">
    <property type="entry name" value="Methyltransf_11"/>
</dbReference>
<comment type="caution">
    <text evidence="4">The sequence shown here is derived from an EMBL/GenBank/DDBJ whole genome shotgun (WGS) entry which is preliminary data.</text>
</comment>
<dbReference type="CDD" id="cd02440">
    <property type="entry name" value="AdoMet_MTases"/>
    <property type="match status" value="1"/>
</dbReference>
<protein>
    <submittedName>
        <fullName evidence="4">Glycosyltransferase</fullName>
        <ecNumber evidence="4">2.4.-.-</ecNumber>
    </submittedName>
</protein>
<sequence>MHDKHEDKAAHDANPWPDRINEAYYDKMGADFGRQTRDRINWMCSQARGTTVLDVGCSQGIAAVLLAREGFHVLGLDISEPAIEYANRERGSEIETVRERLTFRCGELASLEDACYDTVLMGEVVEHQTNPVRFIRVAASHVAPGGRIVITVPYGLHPWPDHKSTIFPRDLHEALAGEFAPQTIEVTDDYIRVVADRRRADEVVGNDMDVLLRATETGALDAQSSYYAANATAQEHAKARGALESSLKAMREEHGKLAVRHAEIERDLAVGAEHANGLRDALERARQTIVDRGTEYAEALRGQREEQMRVQEALTDAHARRVDELLQQVTALQMSTAELQATERMVAGSVEALQQEVELLRAAEGERPRALHEALEAAHARAQELQGAADELKGRMRKLTEELVDAQAKRSGHWAKLEAEQARSKQLIELAQSLHEESQRYEHSIALAIGRAILGLGSVRGIIGFPRAMARVVRLYQRRRDGTLQMAQLALPSLPNPKPVATVADDGAARGLTPMEEAPRPRNEEQKKKLAMIGWEQENSRGSLPVMSVLDEFSRACFAPHANLIEARPDNWDGLLEKFSPRFLLAESAWRGNRGTWCYRVASTEYAPGNEFAQMVEGFRKRGVPTIFWNKEDPVHFDAFIESASRCDVVLTTSAESIERYRSKTKARVEVMQFAAEDSLHNPQGSSRRNGKVCFAGSYYAQGFEARQHSQSMLLEAAKAHDLDIYDRNHRAVGARSEFAFPEDYAPYIRGRLGYEDLSRKYREYQVFLNVNSVDDSSTMFSRRVFELLACGTPVVSTWSRGIAETFGNDIVWQVRSQAEAEEALRMLTTDPVEWRRRSLAGIRAVLARHTYRHRFDRILSLVGERAGQGVQLIAIAEVADQAEANAALVSFRRQQTTDDIRRQLLLVCRNGFRLEGQWPDVRTMSDTQVPLAQLIDWERESAPGAVVAVLSPHAVYGCHYLQDAMHAVRYSGALVVGKAVDGTEYEWGQALDPRTLVVNTAALGATGTKAGGLLDAQGGLAPSFVSKTYASDSANFAAVHADADRDALLQKIEV</sequence>
<keyword evidence="4" id="KW-0328">Glycosyltransferase</keyword>
<dbReference type="GO" id="GO:0016757">
    <property type="term" value="F:glycosyltransferase activity"/>
    <property type="evidence" value="ECO:0007669"/>
    <property type="project" value="UniProtKB-KW"/>
</dbReference>
<evidence type="ECO:0000256" key="1">
    <source>
        <dbReference type="SAM" id="Coils"/>
    </source>
</evidence>
<feature type="coiled-coil region" evidence="1">
    <location>
        <begin position="375"/>
        <end position="437"/>
    </location>
</feature>
<gene>
    <name evidence="4" type="ORF">ACFOLC_10690</name>
</gene>
<evidence type="ECO:0000313" key="5">
    <source>
        <dbReference type="Proteomes" id="UP001595740"/>
    </source>
</evidence>
<dbReference type="Gene3D" id="3.40.50.150">
    <property type="entry name" value="Vaccinia Virus protein VP39"/>
    <property type="match status" value="1"/>
</dbReference>
<evidence type="ECO:0000313" key="4">
    <source>
        <dbReference type="EMBL" id="MFC3551475.1"/>
    </source>
</evidence>
<keyword evidence="5" id="KW-1185">Reference proteome</keyword>
<dbReference type="InterPro" id="IPR029063">
    <property type="entry name" value="SAM-dependent_MTases_sf"/>
</dbReference>
<dbReference type="EC" id="2.4.-.-" evidence="4"/>
<feature type="domain" description="Spore protein YkvP/CgeB glycosyl transferase-like" evidence="3">
    <location>
        <begin position="712"/>
        <end position="860"/>
    </location>
</feature>
<feature type="domain" description="Methyltransferase type 11" evidence="2">
    <location>
        <begin position="53"/>
        <end position="150"/>
    </location>
</feature>
<dbReference type="Pfam" id="PF08241">
    <property type="entry name" value="Methyltransf_11"/>
    <property type="match status" value="1"/>
</dbReference>
<dbReference type="SUPFAM" id="SSF53335">
    <property type="entry name" value="S-adenosyl-L-methionine-dependent methyltransferases"/>
    <property type="match status" value="1"/>
</dbReference>
<proteinExistence type="predicted"/>
<name>A0ABV7RPR0_9GAMM</name>
<keyword evidence="1" id="KW-0175">Coiled coil</keyword>
<dbReference type="PANTHER" id="PTHR43861">
    <property type="entry name" value="TRANS-ACONITATE 2-METHYLTRANSFERASE-RELATED"/>
    <property type="match status" value="1"/>
</dbReference>
<dbReference type="EMBL" id="JBHRXK010000004">
    <property type="protein sequence ID" value="MFC3551475.1"/>
    <property type="molecule type" value="Genomic_DNA"/>
</dbReference>
<dbReference type="Gene3D" id="3.40.50.2000">
    <property type="entry name" value="Glycogen Phosphorylase B"/>
    <property type="match status" value="1"/>
</dbReference>
<dbReference type="SUPFAM" id="SSF53756">
    <property type="entry name" value="UDP-Glycosyltransferase/glycogen phosphorylase"/>
    <property type="match status" value="1"/>
</dbReference>
<keyword evidence="4" id="KW-0808">Transferase</keyword>